<feature type="compositionally biased region" description="Low complexity" evidence="1">
    <location>
        <begin position="1024"/>
        <end position="1039"/>
    </location>
</feature>
<dbReference type="PROSITE" id="PS51263">
    <property type="entry name" value="ADF_H"/>
    <property type="match status" value="3"/>
</dbReference>
<reference evidence="3 4" key="1">
    <citation type="submission" date="2024-03" db="EMBL/GenBank/DDBJ databases">
        <title>The Acrasis kona genome and developmental transcriptomes reveal deep origins of eukaryotic multicellular pathways.</title>
        <authorList>
            <person name="Sheikh S."/>
            <person name="Fu C.-J."/>
            <person name="Brown M.W."/>
            <person name="Baldauf S.L."/>
        </authorList>
    </citation>
    <scope>NUCLEOTIDE SEQUENCE [LARGE SCALE GENOMIC DNA]</scope>
    <source>
        <strain evidence="3 4">ATCC MYA-3509</strain>
    </source>
</reference>
<comment type="caution">
    <text evidence="3">The sequence shown here is derived from an EMBL/GenBank/DDBJ whole genome shotgun (WGS) entry which is preliminary data.</text>
</comment>
<accession>A0AAW2Z855</accession>
<dbReference type="PANTHER" id="PTHR10829">
    <property type="entry name" value="CORTACTIN AND DREBRIN"/>
    <property type="match status" value="1"/>
</dbReference>
<feature type="domain" description="ADF-H" evidence="2">
    <location>
        <begin position="165"/>
        <end position="308"/>
    </location>
</feature>
<dbReference type="Pfam" id="PF00241">
    <property type="entry name" value="Cofilin_ADF"/>
    <property type="match status" value="5"/>
</dbReference>
<feature type="compositionally biased region" description="Low complexity" evidence="1">
    <location>
        <begin position="699"/>
        <end position="716"/>
    </location>
</feature>
<feature type="compositionally biased region" description="Low complexity" evidence="1">
    <location>
        <begin position="855"/>
        <end position="879"/>
    </location>
</feature>
<protein>
    <recommendedName>
        <fullName evidence="2">ADF-H domain-containing protein</fullName>
    </recommendedName>
</protein>
<proteinExistence type="predicted"/>
<evidence type="ECO:0000313" key="3">
    <source>
        <dbReference type="EMBL" id="KAL0485428.1"/>
    </source>
</evidence>
<feature type="domain" description="ADF-H" evidence="2">
    <location>
        <begin position="883"/>
        <end position="1010"/>
    </location>
</feature>
<dbReference type="PANTHER" id="PTHR10829:SF25">
    <property type="entry name" value="DREBRIN-LIKE PROTEIN"/>
    <property type="match status" value="1"/>
</dbReference>
<dbReference type="GO" id="GO:0030833">
    <property type="term" value="P:regulation of actin filament polymerization"/>
    <property type="evidence" value="ECO:0007669"/>
    <property type="project" value="TreeGrafter"/>
</dbReference>
<name>A0AAW2Z855_9EUKA</name>
<feature type="region of interest" description="Disordered" evidence="1">
    <location>
        <begin position="697"/>
        <end position="720"/>
    </location>
</feature>
<dbReference type="GO" id="GO:0030427">
    <property type="term" value="C:site of polarized growth"/>
    <property type="evidence" value="ECO:0007669"/>
    <property type="project" value="TreeGrafter"/>
</dbReference>
<keyword evidence="4" id="KW-1185">Reference proteome</keyword>
<dbReference type="GO" id="GO:0030864">
    <property type="term" value="C:cortical actin cytoskeleton"/>
    <property type="evidence" value="ECO:0007669"/>
    <property type="project" value="TreeGrafter"/>
</dbReference>
<dbReference type="EMBL" id="JAOPGA020001138">
    <property type="protein sequence ID" value="KAL0485428.1"/>
    <property type="molecule type" value="Genomic_DNA"/>
</dbReference>
<feature type="domain" description="ADF-H" evidence="2">
    <location>
        <begin position="715"/>
        <end position="849"/>
    </location>
</feature>
<evidence type="ECO:0000259" key="2">
    <source>
        <dbReference type="PROSITE" id="PS51263"/>
    </source>
</evidence>
<dbReference type="Gene3D" id="3.40.20.10">
    <property type="entry name" value="Severin"/>
    <property type="match status" value="7"/>
</dbReference>
<dbReference type="InterPro" id="IPR002108">
    <property type="entry name" value="ADF-H"/>
</dbReference>
<organism evidence="3 4">
    <name type="scientific">Acrasis kona</name>
    <dbReference type="NCBI Taxonomy" id="1008807"/>
    <lineage>
        <taxon>Eukaryota</taxon>
        <taxon>Discoba</taxon>
        <taxon>Heterolobosea</taxon>
        <taxon>Tetramitia</taxon>
        <taxon>Eutetramitia</taxon>
        <taxon>Acrasidae</taxon>
        <taxon>Acrasis</taxon>
    </lineage>
</organism>
<evidence type="ECO:0000256" key="1">
    <source>
        <dbReference type="SAM" id="MobiDB-lite"/>
    </source>
</evidence>
<dbReference type="SUPFAM" id="SSF55753">
    <property type="entry name" value="Actin depolymerizing proteins"/>
    <property type="match status" value="6"/>
</dbReference>
<dbReference type="Proteomes" id="UP001431209">
    <property type="component" value="Unassembled WGS sequence"/>
</dbReference>
<feature type="region of interest" description="Disordered" evidence="1">
    <location>
        <begin position="850"/>
        <end position="881"/>
    </location>
</feature>
<gene>
    <name evidence="3" type="ORF">AKO1_011747</name>
</gene>
<feature type="region of interest" description="Disordered" evidence="1">
    <location>
        <begin position="1016"/>
        <end position="1042"/>
    </location>
</feature>
<sequence>MGHSTFEEVQNFKASNNKWLLFSYDQSAPKVRARGDNDVSEARRMLEANDFNFILMRVQKLNESCFVVLGWVGSGVKPLQKARINSLFIDFIDFCELALDKKLSGSLKDISDDNVISTLSNATIHDKIFGTKMAATNVSSASSPKSPVTEKKTPVMSIGLQLKLVLSIDETNVKEALKLMEGTSEDGIRYIVLEYDQDGILTVTHKGGDTKQKTSPVNEWKNLLKNDSISYVVVKWNLGEELGYGGDTEKCLLVFWTGPNVNRIKIGKANQHRSDVYNMCKKTLQFAGELEVDNLDDINDSSIRNAMLGQRGGKIYTSSTTPRIPASSPASALNALKTPNNTPATPRLSARFGGNTPTTPRVRATAFESDGMKISNEFIAVEACYDLVEKHTQTNWLLFGYSGSSTSTLEMISQGTETSLDALKSSQNIQKHFKPESLLYLVFKHADSYFMIVMKGTNIKGYLKAISTNHAGKLKASIIKIIPVISKTCTISSLTELDDQLLDGVQPASTPRGTIPTRLTGGITLSPASPRMLESSQSTLTNISIVEQSDFNETFGRLISDSFDINAIVLSYVSKNELKLSFSGVIENNIPSQTDPNQIQYFIFKLMLDSSFKIVLVNYIGPASKSIARANATQHRQELYKYLDALMMSKSSSAGLSEYNTSDQTELNEKFLTTKIKGTQSTQPLVMSNLKKRVFNVQSSPSSTSPSISPSSTASPGKSIQITDSHCEKLLSGDGNTNWVLYEYLTPSEISSTQSGTGGLDQLNQRFSNRLVQYALLKLIISETGYGGNVKIILITWAGSDSSSMSKAKSSTHRNLLLEFLQKKISIAGQFFASTLSECNENDIAAKLTGMKGKSNSSPSPSSFNVQSSPSSSSSPSSFGGKDNNLKYDSNVESHLVDMRQGKSEWVQIGYQSDNTVAVIRCGTESTVESFKSYMVPDQIYFFVYRIPNVYKCSLITFVGERVQGFAKARSAGHKIQLYENTRRFISLAGEVNVQNVEHLTDQYILNKITGTRDQQEINSATHSSSSSPSSSSTSKSQSQRFEIQNKTQFSGDCKSIELDGKDELKKCLDQLIKNQDHQQFIDLLKHSNVIIAHIKFNISIENQQYRNLKITDDSNLSAKRYYNPLDSQEWIDQNLLPNQAFFLALAVTTNEGGYGLTTKYLLVQWIGSQLKHIVKSKVAEIRQSVYDFCDSILHLSGEIQSCQQPEHLTTKIVLQKLTGSNVRNNNQMALQKRQSKYEGLGRQHKSQLLITNEGVIRAALENLTRHQNDDENESDKGDKESIDWIMITYHDESMDQMHMSNSGVGDVTSLKDVLKNDQVAFVVIRVMHAFSYLSELGADFEKPYYGLILWKGKSISILEKAMVGHHFNAFSKLVEKQLVRTRAVLQGTHYQPESHDELSVERLKKTMRLFEGDELVV</sequence>
<dbReference type="GO" id="GO:0051015">
    <property type="term" value="F:actin filament binding"/>
    <property type="evidence" value="ECO:0007669"/>
    <property type="project" value="TreeGrafter"/>
</dbReference>
<dbReference type="GO" id="GO:0005884">
    <property type="term" value="C:actin filament"/>
    <property type="evidence" value="ECO:0007669"/>
    <property type="project" value="TreeGrafter"/>
</dbReference>
<evidence type="ECO:0000313" key="4">
    <source>
        <dbReference type="Proteomes" id="UP001431209"/>
    </source>
</evidence>
<dbReference type="InterPro" id="IPR029006">
    <property type="entry name" value="ADF-H/Gelsolin-like_dom_sf"/>
</dbReference>